<dbReference type="InterPro" id="IPR038633">
    <property type="entry name" value="Rpn13/ADRM1_Pru_sf"/>
</dbReference>
<evidence type="ECO:0000256" key="6">
    <source>
        <dbReference type="SAM" id="MobiDB-lite"/>
    </source>
</evidence>
<dbReference type="GO" id="GO:0070628">
    <property type="term" value="F:proteasome binding"/>
    <property type="evidence" value="ECO:0007669"/>
    <property type="project" value="TreeGrafter"/>
</dbReference>
<dbReference type="PROSITE" id="PS51917">
    <property type="entry name" value="PRU"/>
    <property type="match status" value="1"/>
</dbReference>
<dbReference type="GO" id="GO:0005737">
    <property type="term" value="C:cytoplasm"/>
    <property type="evidence" value="ECO:0007669"/>
    <property type="project" value="UniProtKB-SubCell"/>
</dbReference>
<evidence type="ECO:0000259" key="7">
    <source>
        <dbReference type="PROSITE" id="PS51916"/>
    </source>
</evidence>
<dbReference type="InterPro" id="IPR032368">
    <property type="entry name" value="RPN13_DEUBAD"/>
</dbReference>
<evidence type="ECO:0000313" key="9">
    <source>
        <dbReference type="EMBL" id="KAA8898364.1"/>
    </source>
</evidence>
<keyword evidence="9" id="KW-0675">Receptor</keyword>
<keyword evidence="4 9" id="KW-0647">Proteasome</keyword>
<feature type="compositionally biased region" description="Basic and acidic residues" evidence="6">
    <location>
        <begin position="147"/>
        <end position="156"/>
    </location>
</feature>
<sequence length="298" mass="32565">MPAIQPIIAIKAGKCNQEGTTVMPCPEPGLLYVYLHPDEGLHHLCWKPRGAVEPEIDLLMIPGDARLVPINPNNTGRFFVLKFSSSSQRNFYWLQAQSEDPENLAHWSERDKSWIRRIDNILRGEEEDEEMGDAPINSSEIEQEGSQPRRDGEDGARAAPPQIDFASLLSQIQVPGGQAMQQAPSLSLHDLLSSANTTPLVEKMSEKTIDSLISNLPPALVPTNASLSQKKQIITKVLRSPQFAQGAVSLTVALREGALRGVADSLKVPILPGEEASGDPVGVFVKGIKREVEKEGEN</sequence>
<evidence type="ECO:0000256" key="2">
    <source>
        <dbReference type="ARBA" id="ARBA00004496"/>
    </source>
</evidence>
<evidence type="ECO:0000256" key="3">
    <source>
        <dbReference type="ARBA" id="ARBA00022490"/>
    </source>
</evidence>
<dbReference type="Pfam" id="PF04683">
    <property type="entry name" value="Rpn13_ADRM1_Pru"/>
    <property type="match status" value="1"/>
</dbReference>
<evidence type="ECO:0000313" key="10">
    <source>
        <dbReference type="Proteomes" id="UP000326924"/>
    </source>
</evidence>
<dbReference type="InterPro" id="IPR044868">
    <property type="entry name" value="Rpn13/ADRM1_Pru"/>
</dbReference>
<dbReference type="PANTHER" id="PTHR12225">
    <property type="entry name" value="ADHESION REGULATING MOLECULE 1 110 KDA CELL MEMBRANE GLYCOPROTEIN"/>
    <property type="match status" value="1"/>
</dbReference>
<dbReference type="GO" id="GO:0061133">
    <property type="term" value="F:endopeptidase activator activity"/>
    <property type="evidence" value="ECO:0007669"/>
    <property type="project" value="TreeGrafter"/>
</dbReference>
<name>A0A5J5EN75_9PEZI</name>
<evidence type="ECO:0000259" key="8">
    <source>
        <dbReference type="PROSITE" id="PS51917"/>
    </source>
</evidence>
<keyword evidence="10" id="KW-1185">Reference proteome</keyword>
<dbReference type="GO" id="GO:0005634">
    <property type="term" value="C:nucleus"/>
    <property type="evidence" value="ECO:0007669"/>
    <property type="project" value="UniProtKB-SubCell"/>
</dbReference>
<comment type="caution">
    <text evidence="9">The sequence shown here is derived from an EMBL/GenBank/DDBJ whole genome shotgun (WGS) entry which is preliminary data.</text>
</comment>
<dbReference type="AlphaFoldDB" id="A0A5J5EN75"/>
<comment type="subcellular location">
    <subcellularLocation>
        <location evidence="2">Cytoplasm</location>
    </subcellularLocation>
    <subcellularLocation>
        <location evidence="1">Nucleus</location>
    </subcellularLocation>
</comment>
<dbReference type="InterPro" id="IPR006773">
    <property type="entry name" value="Rpn13/ADRM1"/>
</dbReference>
<dbReference type="InterPro" id="IPR044867">
    <property type="entry name" value="DEUBAD_dom"/>
</dbReference>
<keyword evidence="3" id="KW-0963">Cytoplasm</keyword>
<dbReference type="GO" id="GO:0008541">
    <property type="term" value="C:proteasome regulatory particle, lid subcomplex"/>
    <property type="evidence" value="ECO:0007669"/>
    <property type="project" value="TreeGrafter"/>
</dbReference>
<feature type="compositionally biased region" description="Polar residues" evidence="6">
    <location>
        <begin position="136"/>
        <end position="146"/>
    </location>
</feature>
<feature type="domain" description="DEUBAD" evidence="7">
    <location>
        <begin position="179"/>
        <end position="298"/>
    </location>
</feature>
<gene>
    <name evidence="9" type="ORF">FN846DRAFT_782953</name>
</gene>
<accession>A0A5J5EN75</accession>
<dbReference type="PROSITE" id="PS51916">
    <property type="entry name" value="DEUBAD"/>
    <property type="match status" value="1"/>
</dbReference>
<dbReference type="Proteomes" id="UP000326924">
    <property type="component" value="Unassembled WGS sequence"/>
</dbReference>
<reference evidence="9 10" key="1">
    <citation type="submission" date="2019-09" db="EMBL/GenBank/DDBJ databases">
        <title>Draft genome of the ectomycorrhizal ascomycete Sphaerosporella brunnea.</title>
        <authorList>
            <consortium name="DOE Joint Genome Institute"/>
            <person name="Benucci G.M."/>
            <person name="Marozzi G."/>
            <person name="Antonielli L."/>
            <person name="Sanchez S."/>
            <person name="Marco P."/>
            <person name="Wang X."/>
            <person name="Falini L.B."/>
            <person name="Barry K."/>
            <person name="Haridas S."/>
            <person name="Lipzen A."/>
            <person name="Labutti K."/>
            <person name="Grigoriev I.V."/>
            <person name="Murat C."/>
            <person name="Martin F."/>
            <person name="Albertini E."/>
            <person name="Donnini D."/>
            <person name="Bonito G."/>
        </authorList>
    </citation>
    <scope>NUCLEOTIDE SEQUENCE [LARGE SCALE GENOMIC DNA]</scope>
    <source>
        <strain evidence="9 10">Sb_GMNB300</strain>
    </source>
</reference>
<evidence type="ECO:0000256" key="1">
    <source>
        <dbReference type="ARBA" id="ARBA00004123"/>
    </source>
</evidence>
<keyword evidence="5" id="KW-0539">Nucleus</keyword>
<feature type="domain" description="Pru" evidence="8">
    <location>
        <begin position="2"/>
        <end position="125"/>
    </location>
</feature>
<evidence type="ECO:0000256" key="5">
    <source>
        <dbReference type="ARBA" id="ARBA00023242"/>
    </source>
</evidence>
<organism evidence="9 10">
    <name type="scientific">Sphaerosporella brunnea</name>
    <dbReference type="NCBI Taxonomy" id="1250544"/>
    <lineage>
        <taxon>Eukaryota</taxon>
        <taxon>Fungi</taxon>
        <taxon>Dikarya</taxon>
        <taxon>Ascomycota</taxon>
        <taxon>Pezizomycotina</taxon>
        <taxon>Pezizomycetes</taxon>
        <taxon>Pezizales</taxon>
        <taxon>Pyronemataceae</taxon>
        <taxon>Sphaerosporella</taxon>
    </lineage>
</organism>
<dbReference type="EMBL" id="VXIS01000186">
    <property type="protein sequence ID" value="KAA8898364.1"/>
    <property type="molecule type" value="Genomic_DNA"/>
</dbReference>
<proteinExistence type="predicted"/>
<evidence type="ECO:0000256" key="4">
    <source>
        <dbReference type="ARBA" id="ARBA00022942"/>
    </source>
</evidence>
<feature type="region of interest" description="Disordered" evidence="6">
    <location>
        <begin position="125"/>
        <end position="159"/>
    </location>
</feature>
<dbReference type="Gene3D" id="1.10.2020.20">
    <property type="match status" value="1"/>
</dbReference>
<protein>
    <submittedName>
        <fullName evidence="9">Proteasome complex subunit Rpn13 ubiquitin receptor-domain-containing protein</fullName>
    </submittedName>
</protein>
<dbReference type="OrthoDB" id="340431at2759"/>
<dbReference type="InterPro" id="IPR038108">
    <property type="entry name" value="RPN13_DEUBAD_sf"/>
</dbReference>
<dbReference type="InParanoid" id="A0A5J5EN75"/>
<dbReference type="Pfam" id="PF16550">
    <property type="entry name" value="RPN13_C"/>
    <property type="match status" value="1"/>
</dbReference>
<dbReference type="Gene3D" id="2.30.29.70">
    <property type="entry name" value="Proteasomal ubiquitin receptor Rpn13/ADRM1"/>
    <property type="match status" value="1"/>
</dbReference>
<dbReference type="PANTHER" id="PTHR12225:SF0">
    <property type="entry name" value="PROTEASOMAL UBIQUITIN RECEPTOR ADRM1"/>
    <property type="match status" value="1"/>
</dbReference>